<comment type="similarity">
    <text evidence="1">Belongs to the HesB/IscA family.</text>
</comment>
<feature type="region of interest" description="Disordered" evidence="2">
    <location>
        <begin position="54"/>
        <end position="85"/>
    </location>
</feature>
<dbReference type="EnsemblFungi" id="PTTG_28428-t43_1">
    <property type="protein sequence ID" value="PTTG_28428-t43_1-p1"/>
    <property type="gene ID" value="PTTG_28428"/>
</dbReference>
<dbReference type="Pfam" id="PF01521">
    <property type="entry name" value="Fe-S_biosyn"/>
    <property type="match status" value="1"/>
</dbReference>
<proteinExistence type="inferred from homology"/>
<dbReference type="OrthoDB" id="1938621at2759"/>
<name>A0A180GCP5_PUCT1</name>
<dbReference type="AlphaFoldDB" id="A0A180GCP5"/>
<dbReference type="VEuPathDB" id="FungiDB:PTTG_28428"/>
<dbReference type="Gene3D" id="2.60.300.12">
    <property type="entry name" value="HesB-like domain"/>
    <property type="match status" value="1"/>
</dbReference>
<dbReference type="GO" id="GO:0051539">
    <property type="term" value="F:4 iron, 4 sulfur cluster binding"/>
    <property type="evidence" value="ECO:0007669"/>
    <property type="project" value="TreeGrafter"/>
</dbReference>
<reference evidence="5" key="4">
    <citation type="submission" date="2025-05" db="UniProtKB">
        <authorList>
            <consortium name="EnsemblFungi"/>
        </authorList>
    </citation>
    <scope>IDENTIFICATION</scope>
    <source>
        <strain evidence="5">isolate 1-1 / race 1 (BBBD)</strain>
    </source>
</reference>
<evidence type="ECO:0000259" key="3">
    <source>
        <dbReference type="Pfam" id="PF01521"/>
    </source>
</evidence>
<dbReference type="GO" id="GO:0016226">
    <property type="term" value="P:iron-sulfur cluster assembly"/>
    <property type="evidence" value="ECO:0007669"/>
    <property type="project" value="InterPro"/>
</dbReference>
<evidence type="ECO:0000256" key="2">
    <source>
        <dbReference type="SAM" id="MobiDB-lite"/>
    </source>
</evidence>
<organism evidence="4">
    <name type="scientific">Puccinia triticina (isolate 1-1 / race 1 (BBBD))</name>
    <name type="common">Brown leaf rust fungus</name>
    <dbReference type="NCBI Taxonomy" id="630390"/>
    <lineage>
        <taxon>Eukaryota</taxon>
        <taxon>Fungi</taxon>
        <taxon>Dikarya</taxon>
        <taxon>Basidiomycota</taxon>
        <taxon>Pucciniomycotina</taxon>
        <taxon>Pucciniomycetes</taxon>
        <taxon>Pucciniales</taxon>
        <taxon>Pucciniaceae</taxon>
        <taxon>Puccinia</taxon>
    </lineage>
</organism>
<evidence type="ECO:0000256" key="1">
    <source>
        <dbReference type="ARBA" id="ARBA00006718"/>
    </source>
</evidence>
<feature type="compositionally biased region" description="Polar residues" evidence="2">
    <location>
        <begin position="67"/>
        <end position="85"/>
    </location>
</feature>
<accession>A0A180GCP5</accession>
<reference evidence="5 6" key="3">
    <citation type="journal article" date="2017" name="G3 (Bethesda)">
        <title>Comparative analysis highlights variable genome content of wheat rusts and divergence of the mating loci.</title>
        <authorList>
            <person name="Cuomo C.A."/>
            <person name="Bakkeren G."/>
            <person name="Khalil H.B."/>
            <person name="Panwar V."/>
            <person name="Joly D."/>
            <person name="Linning R."/>
            <person name="Sakthikumar S."/>
            <person name="Song X."/>
            <person name="Adiconis X."/>
            <person name="Fan L."/>
            <person name="Goldberg J.M."/>
            <person name="Levin J.Z."/>
            <person name="Young S."/>
            <person name="Zeng Q."/>
            <person name="Anikster Y."/>
            <person name="Bruce M."/>
            <person name="Wang M."/>
            <person name="Yin C."/>
            <person name="McCallum B."/>
            <person name="Szabo L.J."/>
            <person name="Hulbert S."/>
            <person name="Chen X."/>
            <person name="Fellers J.P."/>
        </authorList>
    </citation>
    <scope>NUCLEOTIDE SEQUENCE</scope>
    <source>
        <strain evidence="5">isolate 1-1 / race 1 (BBBD)</strain>
        <strain evidence="6">Isolate 1-1 / race 1 (BBBD)</strain>
    </source>
</reference>
<dbReference type="NCBIfam" id="TIGR00049">
    <property type="entry name" value="iron-sulfur cluster assembly accessory protein"/>
    <property type="match status" value="1"/>
</dbReference>
<sequence>MTIPARPNILRSSLLGSSYQYQPIRFITTYWPHQLDRPDVSRVDFRRTRPKILKTLLRPVHQDANRTPDSSIQPQPQGSSHSPTQLANLISTPRRSTEDDYSAPSIVKPIGIKISQSAIEQIERVRKMDNKPNEVLRLSVESGGCHGFQYKIAFTESVEDDDFVFGNRSGLVVIDEGSLSLMDGSTIEFATELIGSSFRILDNPHSAGKGCGCGVSWELK</sequence>
<dbReference type="Proteomes" id="UP000005240">
    <property type="component" value="Unassembled WGS sequence"/>
</dbReference>
<keyword evidence="6" id="KW-1185">Reference proteome</keyword>
<dbReference type="SUPFAM" id="SSF89360">
    <property type="entry name" value="HesB-like domain"/>
    <property type="match status" value="1"/>
</dbReference>
<dbReference type="FunFam" id="2.60.300.12:FF:000010">
    <property type="entry name" value="Unplaced genomic scaffold supercont1.5, whole genome shotgun sequence"/>
    <property type="match status" value="1"/>
</dbReference>
<feature type="domain" description="Core" evidence="3">
    <location>
        <begin position="112"/>
        <end position="204"/>
    </location>
</feature>
<dbReference type="STRING" id="630390.A0A180GCP5"/>
<reference evidence="4" key="1">
    <citation type="submission" date="2009-11" db="EMBL/GenBank/DDBJ databases">
        <authorList>
            <consortium name="The Broad Institute Genome Sequencing Platform"/>
            <person name="Ward D."/>
            <person name="Feldgarden M."/>
            <person name="Earl A."/>
            <person name="Young S.K."/>
            <person name="Zeng Q."/>
            <person name="Koehrsen M."/>
            <person name="Alvarado L."/>
            <person name="Berlin A."/>
            <person name="Bochicchio J."/>
            <person name="Borenstein D."/>
            <person name="Chapman S.B."/>
            <person name="Chen Z."/>
            <person name="Engels R."/>
            <person name="Freedman E."/>
            <person name="Gellesch M."/>
            <person name="Goldberg J."/>
            <person name="Griggs A."/>
            <person name="Gujja S."/>
            <person name="Heilman E."/>
            <person name="Heiman D."/>
            <person name="Hepburn T."/>
            <person name="Howarth C."/>
            <person name="Jen D."/>
            <person name="Larson L."/>
            <person name="Lewis B."/>
            <person name="Mehta T."/>
            <person name="Park D."/>
            <person name="Pearson M."/>
            <person name="Roberts A."/>
            <person name="Saif S."/>
            <person name="Shea T."/>
            <person name="Shenoy N."/>
            <person name="Sisk P."/>
            <person name="Stolte C."/>
            <person name="Sykes S."/>
            <person name="Thomson T."/>
            <person name="Walk T."/>
            <person name="White J."/>
            <person name="Yandava C."/>
            <person name="Izard J."/>
            <person name="Baranova O.V."/>
            <person name="Blanton J.M."/>
            <person name="Tanner A.C."/>
            <person name="Dewhirst F.E."/>
            <person name="Haas B."/>
            <person name="Nusbaum C."/>
            <person name="Birren B."/>
        </authorList>
    </citation>
    <scope>NUCLEOTIDE SEQUENCE [LARGE SCALE GENOMIC DNA]</scope>
    <source>
        <strain evidence="4">1-1 BBBD Race 1</strain>
    </source>
</reference>
<dbReference type="PANTHER" id="PTHR43011">
    <property type="entry name" value="IRON-SULFUR CLUSTER ASSEMBLY 2 HOMOLOG, MITOCHONDRIAL"/>
    <property type="match status" value="1"/>
</dbReference>
<reference evidence="4" key="2">
    <citation type="submission" date="2016-05" db="EMBL/GenBank/DDBJ databases">
        <title>Comparative analysis highlights variable genome content of wheat rusts and divergence of the mating loci.</title>
        <authorList>
            <person name="Cuomo C.A."/>
            <person name="Bakkeren G."/>
            <person name="Szabo L."/>
            <person name="Khalil H."/>
            <person name="Joly D."/>
            <person name="Goldberg J."/>
            <person name="Young S."/>
            <person name="Zeng Q."/>
            <person name="Fellers J."/>
        </authorList>
    </citation>
    <scope>NUCLEOTIDE SEQUENCE [LARGE SCALE GENOMIC DNA]</scope>
    <source>
        <strain evidence="4">1-1 BBBD Race 1</strain>
    </source>
</reference>
<dbReference type="InterPro" id="IPR035903">
    <property type="entry name" value="HesB-like_dom_sf"/>
</dbReference>
<evidence type="ECO:0000313" key="4">
    <source>
        <dbReference type="EMBL" id="OAV90122.1"/>
    </source>
</evidence>
<evidence type="ECO:0000313" key="6">
    <source>
        <dbReference type="Proteomes" id="UP000005240"/>
    </source>
</evidence>
<dbReference type="InterPro" id="IPR000361">
    <property type="entry name" value="ATAP_core_dom"/>
</dbReference>
<protein>
    <submittedName>
        <fullName evidence="5">Fe-S_biosyn domain-containing protein</fullName>
    </submittedName>
</protein>
<gene>
    <name evidence="4" type="ORF">PTTG_28428</name>
</gene>
<dbReference type="EMBL" id="ADAS02000108">
    <property type="protein sequence ID" value="OAV90122.1"/>
    <property type="molecule type" value="Genomic_DNA"/>
</dbReference>
<dbReference type="GO" id="GO:0005739">
    <property type="term" value="C:mitochondrion"/>
    <property type="evidence" value="ECO:0007669"/>
    <property type="project" value="TreeGrafter"/>
</dbReference>
<evidence type="ECO:0000313" key="5">
    <source>
        <dbReference type="EnsemblFungi" id="PTTG_28428-t43_1-p1"/>
    </source>
</evidence>
<dbReference type="PANTHER" id="PTHR43011:SF1">
    <property type="entry name" value="IRON-SULFUR CLUSTER ASSEMBLY 2 HOMOLOG, MITOCHONDRIAL"/>
    <property type="match status" value="1"/>
</dbReference>
<dbReference type="InterPro" id="IPR016092">
    <property type="entry name" value="ATAP"/>
</dbReference>
<dbReference type="GO" id="GO:0005506">
    <property type="term" value="F:iron ion binding"/>
    <property type="evidence" value="ECO:0007669"/>
    <property type="project" value="TreeGrafter"/>
</dbReference>
<dbReference type="GO" id="GO:0051537">
    <property type="term" value="F:2 iron, 2 sulfur cluster binding"/>
    <property type="evidence" value="ECO:0007669"/>
    <property type="project" value="TreeGrafter"/>
</dbReference>